<gene>
    <name evidence="2" type="ORF">SAMN04488565_0992</name>
</gene>
<sequence>MNESPDAIRAEIERTRRSLGADTDALVDKVTPGKIVDRQKDKVRSKFGSFKERVMGVADDASGSASDVAGRASDAASRAGDAAHDAAHTVKAKAEGNPLAVGLIAFGVGLVAASLIPSSEKEKELSQTLREEAQPLVDEATAAAKSVASNLQEPAAEAAQAVKESATEAVDHVKSEATSASDDVQSRAEEARDNISGQ</sequence>
<evidence type="ECO:0000313" key="2">
    <source>
        <dbReference type="EMBL" id="SDQ16077.1"/>
    </source>
</evidence>
<dbReference type="AlphaFoldDB" id="A0A1H0YLL7"/>
<name>A0A1H0YLL7_9MICO</name>
<dbReference type="eggNOG" id="ENOG50322Q4">
    <property type="taxonomic scope" value="Bacteria"/>
</dbReference>
<feature type="compositionally biased region" description="Basic and acidic residues" evidence="1">
    <location>
        <begin position="165"/>
        <end position="175"/>
    </location>
</feature>
<reference evidence="2 3" key="1">
    <citation type="submission" date="2016-10" db="EMBL/GenBank/DDBJ databases">
        <authorList>
            <person name="de Groot N.N."/>
        </authorList>
    </citation>
    <scope>NUCLEOTIDE SEQUENCE [LARGE SCALE GENOMIC DNA]</scope>
    <source>
        <strain evidence="2 3">DSM 22788</strain>
    </source>
</reference>
<evidence type="ECO:0000256" key="1">
    <source>
        <dbReference type="SAM" id="MobiDB-lite"/>
    </source>
</evidence>
<feature type="compositionally biased region" description="Low complexity" evidence="1">
    <location>
        <begin position="60"/>
        <end position="80"/>
    </location>
</feature>
<dbReference type="Proteomes" id="UP000182690">
    <property type="component" value="Unassembled WGS sequence"/>
</dbReference>
<feature type="region of interest" description="Disordered" evidence="1">
    <location>
        <begin position="148"/>
        <end position="198"/>
    </location>
</feature>
<protein>
    <recommendedName>
        <fullName evidence="4">DUF3618 domain-containing protein</fullName>
    </recommendedName>
</protein>
<dbReference type="STRING" id="1079994.SAMN04488565_0992"/>
<dbReference type="OrthoDB" id="3218417at2"/>
<evidence type="ECO:0000313" key="3">
    <source>
        <dbReference type="Proteomes" id="UP000182690"/>
    </source>
</evidence>
<dbReference type="InterPro" id="IPR022062">
    <property type="entry name" value="DUF3618"/>
</dbReference>
<dbReference type="Gene3D" id="1.20.120.20">
    <property type="entry name" value="Apolipoprotein"/>
    <property type="match status" value="1"/>
</dbReference>
<dbReference type="Pfam" id="PF12277">
    <property type="entry name" value="DUF3618"/>
    <property type="match status" value="1"/>
</dbReference>
<organism evidence="2 3">
    <name type="scientific">Leucobacter chromiiresistens</name>
    <dbReference type="NCBI Taxonomy" id="1079994"/>
    <lineage>
        <taxon>Bacteria</taxon>
        <taxon>Bacillati</taxon>
        <taxon>Actinomycetota</taxon>
        <taxon>Actinomycetes</taxon>
        <taxon>Micrococcales</taxon>
        <taxon>Microbacteriaceae</taxon>
        <taxon>Leucobacter</taxon>
    </lineage>
</organism>
<dbReference type="EMBL" id="FNKB01000001">
    <property type="protein sequence ID" value="SDQ16077.1"/>
    <property type="molecule type" value="Genomic_DNA"/>
</dbReference>
<dbReference type="RefSeq" id="WP_010155208.1">
    <property type="nucleotide sequence ID" value="NZ_FNKB01000001.1"/>
</dbReference>
<evidence type="ECO:0008006" key="4">
    <source>
        <dbReference type="Google" id="ProtNLM"/>
    </source>
</evidence>
<feature type="region of interest" description="Disordered" evidence="1">
    <location>
        <begin position="60"/>
        <end position="81"/>
    </location>
</feature>
<proteinExistence type="predicted"/>
<accession>A0A1H0YLL7</accession>
<feature type="compositionally biased region" description="Basic and acidic residues" evidence="1">
    <location>
        <begin position="184"/>
        <end position="198"/>
    </location>
</feature>
<feature type="compositionally biased region" description="Low complexity" evidence="1">
    <location>
        <begin position="153"/>
        <end position="164"/>
    </location>
</feature>